<evidence type="ECO:0000313" key="2">
    <source>
        <dbReference type="Proteomes" id="UP000245866"/>
    </source>
</evidence>
<sequence>MADETKDAVPTGSYLNNIVLRGMPDPNSGFYTLMCSKDNGKTLVPEYTSDGKLYHQRDINRIAEIPFEHITMKSPDGTAFYLSVSDDGQPVFTKEDDSQ</sequence>
<dbReference type="Proteomes" id="UP000245866">
    <property type="component" value="Unassembled WGS sequence"/>
</dbReference>
<dbReference type="EMBL" id="QGHS01000290">
    <property type="protein sequence ID" value="PWT43921.1"/>
    <property type="molecule type" value="Genomic_DNA"/>
</dbReference>
<dbReference type="AlphaFoldDB" id="A0A317GDN2"/>
<comment type="caution">
    <text evidence="1">The sequence shown here is derived from an EMBL/GenBank/DDBJ whole genome shotgun (WGS) entry which is preliminary data.</text>
</comment>
<gene>
    <name evidence="1" type="ORF">DKZ23_11000</name>
</gene>
<evidence type="ECO:0000313" key="1">
    <source>
        <dbReference type="EMBL" id="PWT43921.1"/>
    </source>
</evidence>
<protein>
    <submittedName>
        <fullName evidence="1">Uncharacterized protein</fullName>
    </submittedName>
</protein>
<name>A0A317GDN2_LIMRT</name>
<proteinExistence type="predicted"/>
<reference evidence="1 2" key="1">
    <citation type="journal article" date="2018" name="Front. Microbiol.">
        <title>Comparative Genomics of the Herbivore Gut Symbiont Lactobacillus reuteri Reveals Genetic Diversity and Lifestyle Adaptation.</title>
        <authorList>
            <person name="Zhao J."/>
        </authorList>
    </citation>
    <scope>NUCLEOTIDE SEQUENCE [LARGE SCALE GENOMIC DNA]</scope>
    <source>
        <strain evidence="1 2">LR12</strain>
    </source>
</reference>
<dbReference type="RefSeq" id="WP_134908153.1">
    <property type="nucleotide sequence ID" value="NZ_JAJAOX010000213.1"/>
</dbReference>
<organism evidence="1 2">
    <name type="scientific">Limosilactobacillus reuteri</name>
    <name type="common">Lactobacillus reuteri</name>
    <dbReference type="NCBI Taxonomy" id="1598"/>
    <lineage>
        <taxon>Bacteria</taxon>
        <taxon>Bacillati</taxon>
        <taxon>Bacillota</taxon>
        <taxon>Bacilli</taxon>
        <taxon>Lactobacillales</taxon>
        <taxon>Lactobacillaceae</taxon>
        <taxon>Limosilactobacillus</taxon>
    </lineage>
</organism>
<accession>A0A317GDN2</accession>